<dbReference type="PROSITE" id="PS50222">
    <property type="entry name" value="EF_HAND_2"/>
    <property type="match status" value="1"/>
</dbReference>
<proteinExistence type="predicted"/>
<dbReference type="PANTHER" id="PTHR34894:SF5">
    <property type="entry name" value="EF-HAND DOMAIN-CONTAINING PROTEIN"/>
    <property type="match status" value="1"/>
</dbReference>
<sequence>MPHRKHSNPEAVTGIVGDVGLLRDNTVMLLLDYWTLPHEERLAFFCQIASQASEEDASAILHIFLSNCTTEMFLQVWGALQQGPQFQKMIREAALQLKSTTNNEGPTSTNTEADKQDERDDSVLVAEATDLTKPSRRGSQRNMNKQTRRSTRFMDFHGITDAFDYNKELGIAEEDEDEDRASVVSEPLGQHTSGDNVREDVEAMGMLLTKLSKFVRSLTPLVENEDAAPSNLYRDSYEGMVSTLQYGSRRMEFSEFIYDWHIRKYGLKTLAQRHLLKLIQSLRKYEKKVFQCQLCLRFMAIQISSSPSGCAYYVCLPLGFHEHKFILGLLSRWSLGTFSGGSKHRIALPKQQFKIRIAFAISTVQEALREKFGVFGRGIDTLADRIRAKAIPRDDEFVRENDLLILCVEDFALQRTLLEKVLGAVYLAGDINGDGSLEFDEFASVVTHLSPTVDDRFLQKVFEAAHDFNKPNRISFARFLDVILLERVLSPVAPSAATTGAMRAKNAAATTNGNMGGEVPAVSGGGSQQSSDVVKEVSQDEQEEVYQFELLRETWTHDREAVTHVLQTSITHAPTAKSLTFRVAFLDQLLERRVDSKTAWLCHRQIMREIARYQHLDADQIAGLRHKELQFQKAVRAIRTAQRLSALTPASREAGEDESNLHDGAARNAADSISSPNYTAAVRGISFETPSADMPNVADVAALENELRETFLERADERAIDDYMTAIQHLRRVSVKQQSVLLELHDHMTLLGPEEAVSEVDEENDEESDEDGKEEDNDDQGDGSDGEG</sequence>
<reference evidence="3" key="1">
    <citation type="submission" date="2021-02" db="EMBL/GenBank/DDBJ databases">
        <authorList>
            <person name="Palmer J.M."/>
        </authorList>
    </citation>
    <scope>NUCLEOTIDE SEQUENCE</scope>
    <source>
        <strain evidence="3">SCRP23</strain>
    </source>
</reference>
<dbReference type="Proteomes" id="UP000693981">
    <property type="component" value="Unassembled WGS sequence"/>
</dbReference>
<comment type="caution">
    <text evidence="3">The sequence shown here is derived from an EMBL/GenBank/DDBJ whole genome shotgun (WGS) entry which is preliminary data.</text>
</comment>
<feature type="region of interest" description="Disordered" evidence="1">
    <location>
        <begin position="98"/>
        <end position="151"/>
    </location>
</feature>
<feature type="domain" description="EF-hand" evidence="2">
    <location>
        <begin position="417"/>
        <end position="452"/>
    </location>
</feature>
<protein>
    <recommendedName>
        <fullName evidence="2">EF-hand domain-containing protein</fullName>
    </recommendedName>
</protein>
<evidence type="ECO:0000313" key="4">
    <source>
        <dbReference type="Proteomes" id="UP000693981"/>
    </source>
</evidence>
<dbReference type="OrthoDB" id="163938at2759"/>
<name>A0A8T1XB97_9STRA</name>
<organism evidence="3 4">
    <name type="scientific">Phytophthora boehmeriae</name>
    <dbReference type="NCBI Taxonomy" id="109152"/>
    <lineage>
        <taxon>Eukaryota</taxon>
        <taxon>Sar</taxon>
        <taxon>Stramenopiles</taxon>
        <taxon>Oomycota</taxon>
        <taxon>Peronosporomycetes</taxon>
        <taxon>Peronosporales</taxon>
        <taxon>Peronosporaceae</taxon>
        <taxon>Phytophthora</taxon>
    </lineage>
</organism>
<feature type="compositionally biased region" description="Basic and acidic residues" evidence="1">
    <location>
        <begin position="112"/>
        <end position="122"/>
    </location>
</feature>
<dbReference type="EMBL" id="JAGDFL010000025">
    <property type="protein sequence ID" value="KAG7400690.1"/>
    <property type="molecule type" value="Genomic_DNA"/>
</dbReference>
<dbReference type="AlphaFoldDB" id="A0A8T1XB97"/>
<dbReference type="InterPro" id="IPR002048">
    <property type="entry name" value="EF_hand_dom"/>
</dbReference>
<gene>
    <name evidence="3" type="ORF">PHYBOEH_004737</name>
</gene>
<dbReference type="InterPro" id="IPR018247">
    <property type="entry name" value="EF_Hand_1_Ca_BS"/>
</dbReference>
<feature type="compositionally biased region" description="Acidic residues" evidence="1">
    <location>
        <begin position="756"/>
        <end position="788"/>
    </location>
</feature>
<evidence type="ECO:0000256" key="1">
    <source>
        <dbReference type="SAM" id="MobiDB-lite"/>
    </source>
</evidence>
<accession>A0A8T1XB97</accession>
<dbReference type="PANTHER" id="PTHR34894">
    <property type="entry name" value="SAM-DEPENDENT METHYLTRANSFERASE RSMI, CONSERVED SITE"/>
    <property type="match status" value="1"/>
</dbReference>
<keyword evidence="4" id="KW-1185">Reference proteome</keyword>
<evidence type="ECO:0000259" key="2">
    <source>
        <dbReference type="PROSITE" id="PS50222"/>
    </source>
</evidence>
<evidence type="ECO:0000313" key="3">
    <source>
        <dbReference type="EMBL" id="KAG7400690.1"/>
    </source>
</evidence>
<feature type="region of interest" description="Disordered" evidence="1">
    <location>
        <begin position="752"/>
        <end position="788"/>
    </location>
</feature>
<dbReference type="GO" id="GO:0005509">
    <property type="term" value="F:calcium ion binding"/>
    <property type="evidence" value="ECO:0007669"/>
    <property type="project" value="InterPro"/>
</dbReference>
<feature type="compositionally biased region" description="Polar residues" evidence="1">
    <location>
        <begin position="98"/>
        <end position="111"/>
    </location>
</feature>
<dbReference type="CDD" id="cd00051">
    <property type="entry name" value="EFh"/>
    <property type="match status" value="1"/>
</dbReference>
<dbReference type="PROSITE" id="PS00018">
    <property type="entry name" value="EF_HAND_1"/>
    <property type="match status" value="1"/>
</dbReference>